<dbReference type="InterPro" id="IPR040025">
    <property type="entry name" value="Znf622/Rei1/Reh1"/>
</dbReference>
<reference evidence="4" key="1">
    <citation type="submission" date="2022-07" db="EMBL/GenBank/DDBJ databases">
        <title>Genome analysis of Parmales, a sister group of diatoms, reveals the evolutionary specialization of diatoms from phago-mixotrophs to photoautotrophs.</title>
        <authorList>
            <person name="Ban H."/>
            <person name="Sato S."/>
            <person name="Yoshikawa S."/>
            <person name="Kazumasa Y."/>
            <person name="Nakamura Y."/>
            <person name="Ichinomiya M."/>
            <person name="Saitoh K."/>
            <person name="Sato N."/>
            <person name="Blanc-Mathieu R."/>
            <person name="Endo H."/>
            <person name="Kuwata A."/>
            <person name="Ogata H."/>
        </authorList>
    </citation>
    <scope>NUCLEOTIDE SEQUENCE</scope>
</reference>
<dbReference type="InterPro" id="IPR041661">
    <property type="entry name" value="ZN622/Rei1/Reh1_Znf-C2H2"/>
</dbReference>
<keyword evidence="5" id="KW-1185">Reference proteome</keyword>
<dbReference type="PROSITE" id="PS00028">
    <property type="entry name" value="ZINC_FINGER_C2H2_1"/>
    <property type="match status" value="1"/>
</dbReference>
<dbReference type="GO" id="GO:0008270">
    <property type="term" value="F:zinc ion binding"/>
    <property type="evidence" value="ECO:0007669"/>
    <property type="project" value="UniProtKB-KW"/>
</dbReference>
<dbReference type="GO" id="GO:0042273">
    <property type="term" value="P:ribosomal large subunit biogenesis"/>
    <property type="evidence" value="ECO:0007669"/>
    <property type="project" value="TreeGrafter"/>
</dbReference>
<dbReference type="PROSITE" id="PS50157">
    <property type="entry name" value="ZINC_FINGER_C2H2_2"/>
    <property type="match status" value="1"/>
</dbReference>
<comment type="caution">
    <text evidence="4">The sequence shown here is derived from an EMBL/GenBank/DDBJ whole genome shotgun (WGS) entry which is preliminary data.</text>
</comment>
<dbReference type="PANTHER" id="PTHR13182">
    <property type="entry name" value="ZINC FINGER PROTEIN 622"/>
    <property type="match status" value="1"/>
</dbReference>
<keyword evidence="1" id="KW-0479">Metal-binding</keyword>
<dbReference type="PANTHER" id="PTHR13182:SF8">
    <property type="entry name" value="CYTOPLASMIC 60S SUBUNIT BIOGENESIS FACTOR ZNF622"/>
    <property type="match status" value="1"/>
</dbReference>
<proteinExistence type="predicted"/>
<evidence type="ECO:0000256" key="1">
    <source>
        <dbReference type="PROSITE-ProRule" id="PRU00042"/>
    </source>
</evidence>
<evidence type="ECO:0000313" key="5">
    <source>
        <dbReference type="Proteomes" id="UP001165082"/>
    </source>
</evidence>
<name>A0A9W7KTT1_9STRA</name>
<accession>A0A9W7KTT1</accession>
<evidence type="ECO:0000256" key="2">
    <source>
        <dbReference type="SAM" id="MobiDB-lite"/>
    </source>
</evidence>
<feature type="domain" description="C2H2-type" evidence="3">
    <location>
        <begin position="244"/>
        <end position="273"/>
    </location>
</feature>
<sequence length="475" mass="53126">MMECAAESRVVSIRAPALSRPPLKAVYAPKEQPRRNFVVDSDSRRAETAGTDIMSNGSRGSSLGRAISIYGMASLVNPRSTISATTAPGKVFESRADLANHYKSDWHRYNLKRKENNLAPVDEATFSARLAAAQAMKAERERDSARSGKEHLKDKGERKDKGKKKDEEGERAAMVEEEDDVPEEDFDIDPCDDLFSLTSPRCLTVEENVDRMATLYGFFVPDRECCVDLEGMVGYLHEKVKLGHYCLHCQRVFSTAAGTIQHMRDSGHTKLRYEEGVDLEEFDVFYDFEEANKEYLGGEVPDDMSDGEAPPALGEYEDNISRAGFRINEIGELVLPTGKIIGHRALKRYYDQHYADPDRSEAVVAARDNLAQKLGFESYGEEARVGIAVKAGLQMRGKSNPNKISGREGAGVLVKTKGGGFSKLSLYRYVRMAKIGKHQEDQARHYKMRKHNNTNRMDKKGNRLMNGVSVAHAKR</sequence>
<dbReference type="InterPro" id="IPR013087">
    <property type="entry name" value="Znf_C2H2_type"/>
</dbReference>
<protein>
    <recommendedName>
        <fullName evidence="3">C2H2-type domain-containing protein</fullName>
    </recommendedName>
</protein>
<dbReference type="Proteomes" id="UP001165082">
    <property type="component" value="Unassembled WGS sequence"/>
</dbReference>
<feature type="compositionally biased region" description="Basic and acidic residues" evidence="2">
    <location>
        <begin position="137"/>
        <end position="174"/>
    </location>
</feature>
<dbReference type="OrthoDB" id="19329at2759"/>
<keyword evidence="1" id="KW-0863">Zinc-finger</keyword>
<dbReference type="GO" id="GO:0030687">
    <property type="term" value="C:preribosome, large subunit precursor"/>
    <property type="evidence" value="ECO:0007669"/>
    <property type="project" value="TreeGrafter"/>
</dbReference>
<evidence type="ECO:0000259" key="3">
    <source>
        <dbReference type="PROSITE" id="PS50157"/>
    </source>
</evidence>
<organism evidence="4 5">
    <name type="scientific">Triparma retinervis</name>
    <dbReference type="NCBI Taxonomy" id="2557542"/>
    <lineage>
        <taxon>Eukaryota</taxon>
        <taxon>Sar</taxon>
        <taxon>Stramenopiles</taxon>
        <taxon>Ochrophyta</taxon>
        <taxon>Bolidophyceae</taxon>
        <taxon>Parmales</taxon>
        <taxon>Triparmaceae</taxon>
        <taxon>Triparma</taxon>
    </lineage>
</organism>
<dbReference type="Pfam" id="PF12756">
    <property type="entry name" value="zf-C2H2_2"/>
    <property type="match status" value="1"/>
</dbReference>
<keyword evidence="1" id="KW-0862">Zinc</keyword>
<dbReference type="EMBL" id="BRXZ01000413">
    <property type="protein sequence ID" value="GMI11239.1"/>
    <property type="molecule type" value="Genomic_DNA"/>
</dbReference>
<feature type="region of interest" description="Disordered" evidence="2">
    <location>
        <begin position="133"/>
        <end position="183"/>
    </location>
</feature>
<evidence type="ECO:0000313" key="4">
    <source>
        <dbReference type="EMBL" id="GMI11239.1"/>
    </source>
</evidence>
<gene>
    <name evidence="4" type="ORF">TrRE_jg8359</name>
</gene>
<dbReference type="AlphaFoldDB" id="A0A9W7KTT1"/>